<accession>A0A330LMB0</accession>
<keyword evidence="3" id="KW-1185">Reference proteome</keyword>
<dbReference type="KEGG" id="mya:MORIYA_0623"/>
<dbReference type="EMBL" id="LS483250">
    <property type="protein sequence ID" value="SQD77101.1"/>
    <property type="molecule type" value="Genomic_DNA"/>
</dbReference>
<keyword evidence="1" id="KW-0472">Membrane</keyword>
<keyword evidence="1" id="KW-0812">Transmembrane</keyword>
<evidence type="ECO:0000313" key="3">
    <source>
        <dbReference type="Proteomes" id="UP000250163"/>
    </source>
</evidence>
<evidence type="ECO:0000256" key="1">
    <source>
        <dbReference type="SAM" id="Phobius"/>
    </source>
</evidence>
<dbReference type="Proteomes" id="UP000250163">
    <property type="component" value="Chromosome MORIYA"/>
</dbReference>
<proteinExistence type="predicted"/>
<organism evidence="2 3">
    <name type="scientific">Moritella yayanosii</name>
    <dbReference type="NCBI Taxonomy" id="69539"/>
    <lineage>
        <taxon>Bacteria</taxon>
        <taxon>Pseudomonadati</taxon>
        <taxon>Pseudomonadota</taxon>
        <taxon>Gammaproteobacteria</taxon>
        <taxon>Alteromonadales</taxon>
        <taxon>Moritellaceae</taxon>
        <taxon>Moritella</taxon>
    </lineage>
</organism>
<feature type="transmembrane region" description="Helical" evidence="1">
    <location>
        <begin position="21"/>
        <end position="38"/>
    </location>
</feature>
<reference evidence="3" key="1">
    <citation type="submission" date="2018-05" db="EMBL/GenBank/DDBJ databases">
        <authorList>
            <person name="Cea G.-C."/>
            <person name="William W."/>
        </authorList>
    </citation>
    <scope>NUCLEOTIDE SEQUENCE [LARGE SCALE GENOMIC DNA]</scope>
    <source>
        <strain evidence="3">DB21MT 5</strain>
    </source>
</reference>
<keyword evidence="1" id="KW-1133">Transmembrane helix</keyword>
<sequence>MYRPWVCYCRSKRCVDSEGDILVVFLNISIYAFVWYKHVVKQDRES</sequence>
<evidence type="ECO:0000313" key="2">
    <source>
        <dbReference type="EMBL" id="SQD77101.1"/>
    </source>
</evidence>
<dbReference type="AlphaFoldDB" id="A0A330LMB0"/>
<protein>
    <submittedName>
        <fullName evidence="2">Uncharacterized protein</fullName>
    </submittedName>
</protein>
<name>A0A330LMB0_9GAMM</name>
<gene>
    <name evidence="2" type="ORF">MORIYA_0623</name>
</gene>